<evidence type="ECO:0000256" key="6">
    <source>
        <dbReference type="ARBA" id="ARBA00023225"/>
    </source>
</evidence>
<evidence type="ECO:0000259" key="7">
    <source>
        <dbReference type="Pfam" id="PF02108"/>
    </source>
</evidence>
<evidence type="ECO:0000313" key="8">
    <source>
        <dbReference type="EMBL" id="KKL45857.1"/>
    </source>
</evidence>
<comment type="function">
    <text evidence="1">Needed for flagellar regrowth and assembly.</text>
</comment>
<comment type="caution">
    <text evidence="8">The sequence shown here is derived from an EMBL/GenBank/DDBJ whole genome shotgun (WGS) entry which is preliminary data.</text>
</comment>
<accession>A0A0F9F460</accession>
<proteinExistence type="inferred from homology"/>
<gene>
    <name evidence="8" type="ORF">LCGC14_2351430</name>
</gene>
<evidence type="ECO:0000256" key="3">
    <source>
        <dbReference type="ARBA" id="ARBA00022448"/>
    </source>
</evidence>
<evidence type="ECO:0000256" key="4">
    <source>
        <dbReference type="ARBA" id="ARBA00022795"/>
    </source>
</evidence>
<dbReference type="InterPro" id="IPR018035">
    <property type="entry name" value="Flagellar_FliH/T3SS_HrpE"/>
</dbReference>
<evidence type="ECO:0000256" key="2">
    <source>
        <dbReference type="ARBA" id="ARBA00006602"/>
    </source>
</evidence>
<dbReference type="PANTHER" id="PTHR34982:SF1">
    <property type="entry name" value="FLAGELLAR ASSEMBLY PROTEIN FLIH"/>
    <property type="match status" value="1"/>
</dbReference>
<dbReference type="InterPro" id="IPR051472">
    <property type="entry name" value="T3SS_Stator/FliH"/>
</dbReference>
<comment type="similarity">
    <text evidence="2">Belongs to the FliH family.</text>
</comment>
<dbReference type="EMBL" id="LAZR01034238">
    <property type="protein sequence ID" value="KKL45857.1"/>
    <property type="molecule type" value="Genomic_DNA"/>
</dbReference>
<keyword evidence="6" id="KW-1006">Bacterial flagellum protein export</keyword>
<dbReference type="GO" id="GO:0005829">
    <property type="term" value="C:cytosol"/>
    <property type="evidence" value="ECO:0007669"/>
    <property type="project" value="TreeGrafter"/>
</dbReference>
<evidence type="ECO:0000256" key="1">
    <source>
        <dbReference type="ARBA" id="ARBA00003041"/>
    </source>
</evidence>
<sequence length="199" mass="21832">MLDHLDIQIPGLLRAVSIVAERNDGPSPGGGAAEDQPGAFADQQGLARRQMDEQAKADLTSLRVAKTAMEKAVGECHKARKNIIEQTEGQLLDLSIEIARKVLMQEIQAQRYQIEPIVREALSRIPDRVEVAVHLHPDDLSRSELAGQDQSDSARLGVRFIADPNVKRGECLLDTSEGTVNSTVEEHLVEITKTLKSPE</sequence>
<evidence type="ECO:0000256" key="5">
    <source>
        <dbReference type="ARBA" id="ARBA00022927"/>
    </source>
</evidence>
<name>A0A0F9F460_9ZZZZ</name>
<organism evidence="8">
    <name type="scientific">marine sediment metagenome</name>
    <dbReference type="NCBI Taxonomy" id="412755"/>
    <lineage>
        <taxon>unclassified sequences</taxon>
        <taxon>metagenomes</taxon>
        <taxon>ecological metagenomes</taxon>
    </lineage>
</organism>
<dbReference type="Pfam" id="PF02108">
    <property type="entry name" value="FliH"/>
    <property type="match status" value="1"/>
</dbReference>
<dbReference type="PANTHER" id="PTHR34982">
    <property type="entry name" value="YOP PROTEINS TRANSLOCATION PROTEIN L"/>
    <property type="match status" value="1"/>
</dbReference>
<keyword evidence="5" id="KW-0653">Protein transport</keyword>
<dbReference type="AlphaFoldDB" id="A0A0F9F460"/>
<reference evidence="8" key="1">
    <citation type="journal article" date="2015" name="Nature">
        <title>Complex archaea that bridge the gap between prokaryotes and eukaryotes.</title>
        <authorList>
            <person name="Spang A."/>
            <person name="Saw J.H."/>
            <person name="Jorgensen S.L."/>
            <person name="Zaremba-Niedzwiedzka K."/>
            <person name="Martijn J."/>
            <person name="Lind A.E."/>
            <person name="van Eijk R."/>
            <person name="Schleper C."/>
            <person name="Guy L."/>
            <person name="Ettema T.J."/>
        </authorList>
    </citation>
    <scope>NUCLEOTIDE SEQUENCE</scope>
</reference>
<keyword evidence="4" id="KW-1005">Bacterial flagellum biogenesis</keyword>
<protein>
    <recommendedName>
        <fullName evidence="7">Flagellar assembly protein FliH/Type III secretion system HrpE domain-containing protein</fullName>
    </recommendedName>
</protein>
<dbReference type="GO" id="GO:0044781">
    <property type="term" value="P:bacterial-type flagellum organization"/>
    <property type="evidence" value="ECO:0007669"/>
    <property type="project" value="UniProtKB-KW"/>
</dbReference>
<keyword evidence="3" id="KW-0813">Transport</keyword>
<feature type="domain" description="Flagellar assembly protein FliH/Type III secretion system HrpE" evidence="7">
    <location>
        <begin position="65"/>
        <end position="188"/>
    </location>
</feature>
<dbReference type="GO" id="GO:0015031">
    <property type="term" value="P:protein transport"/>
    <property type="evidence" value="ECO:0007669"/>
    <property type="project" value="UniProtKB-KW"/>
</dbReference>